<keyword evidence="5" id="KW-1185">Reference proteome</keyword>
<feature type="compositionally biased region" description="Polar residues" evidence="1">
    <location>
        <begin position="33"/>
        <end position="44"/>
    </location>
</feature>
<dbReference type="EnsemblPlants" id="evm.model.06.1618">
    <property type="protein sequence ID" value="cds.evm.model.06.1618"/>
    <property type="gene ID" value="evm.TU.06.1618"/>
</dbReference>
<name>A0A803PV91_CANSA</name>
<dbReference type="Proteomes" id="UP000596661">
    <property type="component" value="Chromosome 6"/>
</dbReference>
<reference evidence="4" key="2">
    <citation type="submission" date="2021-03" db="UniProtKB">
        <authorList>
            <consortium name="EnsemblPlants"/>
        </authorList>
    </citation>
    <scope>IDENTIFICATION</scope>
</reference>
<dbReference type="AlphaFoldDB" id="A0A803PV91"/>
<dbReference type="InterPro" id="IPR057670">
    <property type="entry name" value="SH3_retrovirus"/>
</dbReference>
<sequence length="476" mass="53583">MSSKGYRCLHPSGRIYVARSVTFNEEEFPYSQLFPTKPQSNKPTATVDHGLSPIPQSPHVPTPTHISHVPTSSGSSNELNIPQSPTISSNEAFPHSQHNPPNTSPIPNPPTTADNSNSRQNVSHNNHPMVTHSKLGIYKPKLYLAAQQDISEPKTIKEALANPHWNKAMNNEFGALKKKKTWILVPPTSKMKIIHNKWIFRVKYKKDGSVERHKARLVAKGFQQVPGVDFFETYSSVIKPCTIRIMFTLGVTNGWEIQQLDINNAFLNGDLQEDAPRAWFEKLTTSLKQWGFTNSKSDASFFIKKINNKLLLILVYVDDILVTGEDPMEVQQVISLVHSQYALKVLGPVNYFLSFETVVARSSTESEYRALALATTEIIWIQSLLFELDIKLPQCPILWCDNLGAGSLASNPVFYARTKHIEVDLHFVQDKVIAHQLDVRYVDTSHQLAYIFTKPLPVSSFVYLKDKITHGLTSVS</sequence>
<feature type="domain" description="Reverse transcriptase Ty1/copia-type" evidence="2">
    <location>
        <begin position="180"/>
        <end position="274"/>
    </location>
</feature>
<dbReference type="PANTHER" id="PTHR11439">
    <property type="entry name" value="GAG-POL-RELATED RETROTRANSPOSON"/>
    <property type="match status" value="1"/>
</dbReference>
<dbReference type="EMBL" id="UZAU01000616">
    <property type="status" value="NOT_ANNOTATED_CDS"/>
    <property type="molecule type" value="Genomic_DNA"/>
</dbReference>
<feature type="domain" description="Retroviral polymerase SH3-like" evidence="3">
    <location>
        <begin position="2"/>
        <end position="32"/>
    </location>
</feature>
<accession>A0A803PV91</accession>
<feature type="compositionally biased region" description="Polar residues" evidence="1">
    <location>
        <begin position="113"/>
        <end position="128"/>
    </location>
</feature>
<dbReference type="OMA" id="PTHISHV"/>
<evidence type="ECO:0000259" key="3">
    <source>
        <dbReference type="Pfam" id="PF25597"/>
    </source>
</evidence>
<protein>
    <recommendedName>
        <fullName evidence="6">Reverse transcriptase Ty1/copia-type domain-containing protein</fullName>
    </recommendedName>
</protein>
<organism evidence="4 5">
    <name type="scientific">Cannabis sativa</name>
    <name type="common">Hemp</name>
    <name type="synonym">Marijuana</name>
    <dbReference type="NCBI Taxonomy" id="3483"/>
    <lineage>
        <taxon>Eukaryota</taxon>
        <taxon>Viridiplantae</taxon>
        <taxon>Streptophyta</taxon>
        <taxon>Embryophyta</taxon>
        <taxon>Tracheophyta</taxon>
        <taxon>Spermatophyta</taxon>
        <taxon>Magnoliopsida</taxon>
        <taxon>eudicotyledons</taxon>
        <taxon>Gunneridae</taxon>
        <taxon>Pentapetalae</taxon>
        <taxon>rosids</taxon>
        <taxon>fabids</taxon>
        <taxon>Rosales</taxon>
        <taxon>Cannabaceae</taxon>
        <taxon>Cannabis</taxon>
    </lineage>
</organism>
<evidence type="ECO:0000313" key="4">
    <source>
        <dbReference type="EnsemblPlants" id="cds.evm.model.06.1618"/>
    </source>
</evidence>
<evidence type="ECO:0000256" key="1">
    <source>
        <dbReference type="SAM" id="MobiDB-lite"/>
    </source>
</evidence>
<dbReference type="SUPFAM" id="SSF56672">
    <property type="entry name" value="DNA/RNA polymerases"/>
    <property type="match status" value="1"/>
</dbReference>
<evidence type="ECO:0008006" key="6">
    <source>
        <dbReference type="Google" id="ProtNLM"/>
    </source>
</evidence>
<feature type="region of interest" description="Disordered" evidence="1">
    <location>
        <begin position="32"/>
        <end position="131"/>
    </location>
</feature>
<dbReference type="InterPro" id="IPR043502">
    <property type="entry name" value="DNA/RNA_pol_sf"/>
</dbReference>
<dbReference type="InterPro" id="IPR013103">
    <property type="entry name" value="RVT_2"/>
</dbReference>
<feature type="compositionally biased region" description="Polar residues" evidence="1">
    <location>
        <begin position="69"/>
        <end position="91"/>
    </location>
</feature>
<dbReference type="PANTHER" id="PTHR11439:SF455">
    <property type="entry name" value="RLK (RECEPTOR-LIKE PROTEIN KINASE) 8, PUTATIVE-RELATED"/>
    <property type="match status" value="1"/>
</dbReference>
<dbReference type="Pfam" id="PF07727">
    <property type="entry name" value="RVT_2"/>
    <property type="match status" value="1"/>
</dbReference>
<proteinExistence type="predicted"/>
<dbReference type="CDD" id="cd09272">
    <property type="entry name" value="RNase_HI_RT_Ty1"/>
    <property type="match status" value="1"/>
</dbReference>
<evidence type="ECO:0000313" key="5">
    <source>
        <dbReference type="Proteomes" id="UP000596661"/>
    </source>
</evidence>
<reference evidence="4" key="1">
    <citation type="submission" date="2018-11" db="EMBL/GenBank/DDBJ databases">
        <authorList>
            <person name="Grassa J C."/>
        </authorList>
    </citation>
    <scope>NUCLEOTIDE SEQUENCE [LARGE SCALE GENOMIC DNA]</scope>
</reference>
<evidence type="ECO:0000259" key="2">
    <source>
        <dbReference type="Pfam" id="PF07727"/>
    </source>
</evidence>
<dbReference type="Gramene" id="evm.model.06.1618">
    <property type="protein sequence ID" value="cds.evm.model.06.1618"/>
    <property type="gene ID" value="evm.TU.06.1618"/>
</dbReference>
<dbReference type="Pfam" id="PF25597">
    <property type="entry name" value="SH3_retrovirus"/>
    <property type="match status" value="1"/>
</dbReference>